<evidence type="ECO:0000313" key="3">
    <source>
        <dbReference type="Proteomes" id="UP000594263"/>
    </source>
</evidence>
<accession>A0A7N0VEF3</accession>
<proteinExistence type="predicted"/>
<dbReference type="Gramene" id="Kaladp0669s0004.1.v1.1">
    <property type="protein sequence ID" value="Kaladp0669s0004.1.v1.1"/>
    <property type="gene ID" value="Kaladp0669s0004.v1.1"/>
</dbReference>
<organism evidence="2 3">
    <name type="scientific">Kalanchoe fedtschenkoi</name>
    <name type="common">Lavender scallops</name>
    <name type="synonym">South American air plant</name>
    <dbReference type="NCBI Taxonomy" id="63787"/>
    <lineage>
        <taxon>Eukaryota</taxon>
        <taxon>Viridiplantae</taxon>
        <taxon>Streptophyta</taxon>
        <taxon>Embryophyta</taxon>
        <taxon>Tracheophyta</taxon>
        <taxon>Spermatophyta</taxon>
        <taxon>Magnoliopsida</taxon>
        <taxon>eudicotyledons</taxon>
        <taxon>Gunneridae</taxon>
        <taxon>Pentapetalae</taxon>
        <taxon>Saxifragales</taxon>
        <taxon>Crassulaceae</taxon>
        <taxon>Kalanchoe</taxon>
    </lineage>
</organism>
<dbReference type="InterPro" id="IPR004314">
    <property type="entry name" value="Neprosin"/>
</dbReference>
<reference evidence="2" key="1">
    <citation type="submission" date="2021-01" db="UniProtKB">
        <authorList>
            <consortium name="EnsemblPlants"/>
        </authorList>
    </citation>
    <scope>IDENTIFICATION</scope>
</reference>
<dbReference type="AlphaFoldDB" id="A0A7N0VEF3"/>
<dbReference type="InterPro" id="IPR053168">
    <property type="entry name" value="Glutamic_endopeptidase"/>
</dbReference>
<dbReference type="PANTHER" id="PTHR31589:SF224">
    <property type="entry name" value="NEP-INTERACTING PROTEIN (DUF239)"/>
    <property type="match status" value="1"/>
</dbReference>
<dbReference type="Pfam" id="PF03080">
    <property type="entry name" value="Neprosin"/>
    <property type="match status" value="1"/>
</dbReference>
<evidence type="ECO:0000313" key="2">
    <source>
        <dbReference type="EnsemblPlants" id="Kaladp0669s0004.1.v1.1"/>
    </source>
</evidence>
<dbReference type="Gene3D" id="3.90.1320.10">
    <property type="entry name" value="Outer-capsid protein sigma 3, large lobe"/>
    <property type="match status" value="1"/>
</dbReference>
<dbReference type="OMA" id="WHRNEPR"/>
<dbReference type="PROSITE" id="PS52045">
    <property type="entry name" value="NEPROSIN_PEP_CD"/>
    <property type="match status" value="1"/>
</dbReference>
<sequence>MGLIRCHLQYAIVRTPSSKFYGGAGKISVWKPYVERDSEFSLAQMWVVSGLGDTTETLEVGWHRNEPRLFIFWTADSYKKTGCYNLNCDAFKHTSGYVTPGASLLDYSKVGGQLITLDIEIAKEERTKHWWLKINNEVVGYWPGNLFKWLDDGAQTVEWGGEITNDVRQTKSHTSTEMGSGLFPSDGIGKSAFAHTLKVIKTPNGPFKDPPKVNAYKTNVKCYDLVRNRYGFPYVGVNFFFGGKGRTQGGCL</sequence>
<protein>
    <recommendedName>
        <fullName evidence="1">Neprosin PEP catalytic domain-containing protein</fullName>
    </recommendedName>
</protein>
<keyword evidence="3" id="KW-1185">Reference proteome</keyword>
<dbReference type="EnsemblPlants" id="Kaladp0669s0004.1.v1.1">
    <property type="protein sequence ID" value="Kaladp0669s0004.1.v1.1"/>
    <property type="gene ID" value="Kaladp0669s0004.v1.1"/>
</dbReference>
<dbReference type="PANTHER" id="PTHR31589">
    <property type="entry name" value="PROTEIN, PUTATIVE (DUF239)-RELATED-RELATED"/>
    <property type="match status" value="1"/>
</dbReference>
<evidence type="ECO:0000259" key="1">
    <source>
        <dbReference type="PROSITE" id="PS52045"/>
    </source>
</evidence>
<feature type="domain" description="Neprosin PEP catalytic" evidence="1">
    <location>
        <begin position="2"/>
        <end position="252"/>
    </location>
</feature>
<name>A0A7N0VEF3_KALFE</name>
<dbReference type="Proteomes" id="UP000594263">
    <property type="component" value="Unplaced"/>
</dbReference>